<gene>
    <name evidence="1" type="ORF">SAMN05443248_3805</name>
</gene>
<organism evidence="1 2">
    <name type="scientific">Bradyrhizobium erythrophlei</name>
    <dbReference type="NCBI Taxonomy" id="1437360"/>
    <lineage>
        <taxon>Bacteria</taxon>
        <taxon>Pseudomonadati</taxon>
        <taxon>Pseudomonadota</taxon>
        <taxon>Alphaproteobacteria</taxon>
        <taxon>Hyphomicrobiales</taxon>
        <taxon>Nitrobacteraceae</taxon>
        <taxon>Bradyrhizobium</taxon>
    </lineage>
</organism>
<dbReference type="EMBL" id="LT670817">
    <property type="protein sequence ID" value="SHH13286.1"/>
    <property type="molecule type" value="Genomic_DNA"/>
</dbReference>
<proteinExistence type="predicted"/>
<evidence type="ECO:0000313" key="1">
    <source>
        <dbReference type="EMBL" id="SHH13286.1"/>
    </source>
</evidence>
<dbReference type="AlphaFoldDB" id="A0A1M5QHD2"/>
<dbReference type="Proteomes" id="UP000189796">
    <property type="component" value="Chromosome I"/>
</dbReference>
<accession>A0A1M5QHD2</accession>
<name>A0A1M5QHD2_9BRAD</name>
<protein>
    <submittedName>
        <fullName evidence="1">Uncharacterized protein</fullName>
    </submittedName>
</protein>
<evidence type="ECO:0000313" key="2">
    <source>
        <dbReference type="Proteomes" id="UP000189796"/>
    </source>
</evidence>
<reference evidence="1 2" key="1">
    <citation type="submission" date="2016-11" db="EMBL/GenBank/DDBJ databases">
        <authorList>
            <person name="Jaros S."/>
            <person name="Januszkiewicz K."/>
            <person name="Wedrychowicz H."/>
        </authorList>
    </citation>
    <scope>NUCLEOTIDE SEQUENCE [LARGE SCALE GENOMIC DNA]</scope>
    <source>
        <strain evidence="1 2">GAS138</strain>
    </source>
</reference>
<sequence length="85" mass="9973">MSLSRKAWHRQQLEILINEAETLDDLQVRRVPTKLHIRCPCGHQGSVEVFLDKPPRLRCVKCGNRNPIICSRDRSRVWSAQRRGR</sequence>